<gene>
    <name evidence="1" type="ORF">QRX50_46795</name>
</gene>
<dbReference type="AlphaFoldDB" id="A0A9Y2MXF1"/>
<sequence>MSTDRIFDDLRGDPDPLRRGRRATELLTEYAQLTAELARIRRQAIDAAHDDLHLSYTDIAPQIGLTKGRLSQVLKTAPAAERLFFGHGPVGIGVPFRYQTTDRERPLIAAEDAEAADEIAELLSSMMFVTTRYQVEPDQTALPSGDTVVLCGPKSAPIGACLLATDPALRMVEDGGRWWIEEVASGQRHGSPADDRPAGSGDIAYVARRIRDQRVIVHIAGIHTIGSLGAVHYLTSNLPSLFADIGDAECSLVVRSTLADRRVTASSSLAGPFIW</sequence>
<name>A0A9Y2MXF1_9PSEU</name>
<dbReference type="RefSeq" id="WP_285969467.1">
    <property type="nucleotide sequence ID" value="NZ_CP127294.1"/>
</dbReference>
<evidence type="ECO:0000313" key="1">
    <source>
        <dbReference type="EMBL" id="WIX78762.1"/>
    </source>
</evidence>
<evidence type="ECO:0008006" key="3">
    <source>
        <dbReference type="Google" id="ProtNLM"/>
    </source>
</evidence>
<keyword evidence="2" id="KW-1185">Reference proteome</keyword>
<dbReference type="KEGG" id="acab:QRX50_46795"/>
<dbReference type="Proteomes" id="UP001236014">
    <property type="component" value="Chromosome"/>
</dbReference>
<organism evidence="1 2">
    <name type="scientific">Amycolatopsis carbonis</name>
    <dbReference type="NCBI Taxonomy" id="715471"/>
    <lineage>
        <taxon>Bacteria</taxon>
        <taxon>Bacillati</taxon>
        <taxon>Actinomycetota</taxon>
        <taxon>Actinomycetes</taxon>
        <taxon>Pseudonocardiales</taxon>
        <taxon>Pseudonocardiaceae</taxon>
        <taxon>Amycolatopsis</taxon>
    </lineage>
</organism>
<dbReference type="EMBL" id="CP127294">
    <property type="protein sequence ID" value="WIX78762.1"/>
    <property type="molecule type" value="Genomic_DNA"/>
</dbReference>
<evidence type="ECO:0000313" key="2">
    <source>
        <dbReference type="Proteomes" id="UP001236014"/>
    </source>
</evidence>
<reference evidence="1 2" key="1">
    <citation type="submission" date="2023-06" db="EMBL/GenBank/DDBJ databases">
        <authorList>
            <person name="Oyuntsetseg B."/>
            <person name="Kim S.B."/>
        </authorList>
    </citation>
    <scope>NUCLEOTIDE SEQUENCE [LARGE SCALE GENOMIC DNA]</scope>
    <source>
        <strain evidence="1 2">2-15</strain>
    </source>
</reference>
<proteinExistence type="predicted"/>
<protein>
    <recommendedName>
        <fullName evidence="3">Nitrogen fixation protein NifE</fullName>
    </recommendedName>
</protein>
<accession>A0A9Y2MXF1</accession>